<keyword evidence="3" id="KW-0813">Transport</keyword>
<feature type="chain" id="PRO_5039511882" evidence="5">
    <location>
        <begin position="22"/>
        <end position="552"/>
    </location>
</feature>
<name>A0A9D1YAQ1_9FIRM</name>
<dbReference type="GO" id="GO:0015833">
    <property type="term" value="P:peptide transport"/>
    <property type="evidence" value="ECO:0007669"/>
    <property type="project" value="TreeGrafter"/>
</dbReference>
<reference evidence="7" key="1">
    <citation type="journal article" date="2021" name="PeerJ">
        <title>Extensive microbial diversity within the chicken gut microbiome revealed by metagenomics and culture.</title>
        <authorList>
            <person name="Gilroy R."/>
            <person name="Ravi A."/>
            <person name="Getino M."/>
            <person name="Pursley I."/>
            <person name="Horton D.L."/>
            <person name="Alikhan N.F."/>
            <person name="Baker D."/>
            <person name="Gharbi K."/>
            <person name="Hall N."/>
            <person name="Watson M."/>
            <person name="Adriaenssens E.M."/>
            <person name="Foster-Nyarko E."/>
            <person name="Jarju S."/>
            <person name="Secka A."/>
            <person name="Antonio M."/>
            <person name="Oren A."/>
            <person name="Chaudhuri R.R."/>
            <person name="La Ragione R."/>
            <person name="Hildebrand F."/>
            <person name="Pallen M.J."/>
        </authorList>
    </citation>
    <scope>NUCLEOTIDE SEQUENCE</scope>
    <source>
        <strain evidence="7">ChiBcec16_6824</strain>
    </source>
</reference>
<feature type="signal peptide" evidence="5">
    <location>
        <begin position="1"/>
        <end position="21"/>
    </location>
</feature>
<dbReference type="InterPro" id="IPR039424">
    <property type="entry name" value="SBP_5"/>
</dbReference>
<comment type="caution">
    <text evidence="7">The sequence shown here is derived from an EMBL/GenBank/DDBJ whole genome shotgun (WGS) entry which is preliminary data.</text>
</comment>
<gene>
    <name evidence="7" type="ORF">H9841_12110</name>
</gene>
<dbReference type="PROSITE" id="PS51257">
    <property type="entry name" value="PROKAR_LIPOPROTEIN"/>
    <property type="match status" value="1"/>
</dbReference>
<keyword evidence="4 5" id="KW-0732">Signal</keyword>
<protein>
    <submittedName>
        <fullName evidence="7">Peptide ABC transporter substrate-binding protein</fullName>
    </submittedName>
</protein>
<dbReference type="PIRSF" id="PIRSF002741">
    <property type="entry name" value="MppA"/>
    <property type="match status" value="1"/>
</dbReference>
<organism evidence="7 8">
    <name type="scientific">Candidatus Flavonifractor merdigallinarum</name>
    <dbReference type="NCBI Taxonomy" id="2838589"/>
    <lineage>
        <taxon>Bacteria</taxon>
        <taxon>Bacillati</taxon>
        <taxon>Bacillota</taxon>
        <taxon>Clostridia</taxon>
        <taxon>Eubacteriales</taxon>
        <taxon>Oscillospiraceae</taxon>
        <taxon>Flavonifractor</taxon>
    </lineage>
</organism>
<feature type="domain" description="Solute-binding protein family 5" evidence="6">
    <location>
        <begin position="81"/>
        <end position="466"/>
    </location>
</feature>
<accession>A0A9D1YAQ1</accession>
<dbReference type="InterPro" id="IPR030678">
    <property type="entry name" value="Peptide/Ni-bd"/>
</dbReference>
<evidence type="ECO:0000256" key="4">
    <source>
        <dbReference type="ARBA" id="ARBA00022729"/>
    </source>
</evidence>
<comment type="subcellular location">
    <subcellularLocation>
        <location evidence="1">Cell envelope</location>
    </subcellularLocation>
</comment>
<evidence type="ECO:0000313" key="7">
    <source>
        <dbReference type="EMBL" id="HIY22630.1"/>
    </source>
</evidence>
<reference evidence="7" key="2">
    <citation type="submission" date="2021-04" db="EMBL/GenBank/DDBJ databases">
        <authorList>
            <person name="Gilroy R."/>
        </authorList>
    </citation>
    <scope>NUCLEOTIDE SEQUENCE</scope>
    <source>
        <strain evidence="7">ChiBcec16_6824</strain>
    </source>
</reference>
<dbReference type="SUPFAM" id="SSF53850">
    <property type="entry name" value="Periplasmic binding protein-like II"/>
    <property type="match status" value="1"/>
</dbReference>
<dbReference type="Gene3D" id="3.90.76.10">
    <property type="entry name" value="Dipeptide-binding Protein, Domain 1"/>
    <property type="match status" value="1"/>
</dbReference>
<dbReference type="Pfam" id="PF00496">
    <property type="entry name" value="SBP_bac_5"/>
    <property type="match status" value="1"/>
</dbReference>
<dbReference type="CDD" id="cd08504">
    <property type="entry name" value="PBP2_OppA"/>
    <property type="match status" value="1"/>
</dbReference>
<dbReference type="PANTHER" id="PTHR30290:SF10">
    <property type="entry name" value="PERIPLASMIC OLIGOPEPTIDE-BINDING PROTEIN-RELATED"/>
    <property type="match status" value="1"/>
</dbReference>
<evidence type="ECO:0000256" key="5">
    <source>
        <dbReference type="SAM" id="SignalP"/>
    </source>
</evidence>
<evidence type="ECO:0000313" key="8">
    <source>
        <dbReference type="Proteomes" id="UP000823868"/>
    </source>
</evidence>
<dbReference type="PANTHER" id="PTHR30290">
    <property type="entry name" value="PERIPLASMIC BINDING COMPONENT OF ABC TRANSPORTER"/>
    <property type="match status" value="1"/>
</dbReference>
<evidence type="ECO:0000256" key="3">
    <source>
        <dbReference type="ARBA" id="ARBA00022448"/>
    </source>
</evidence>
<dbReference type="AlphaFoldDB" id="A0A9D1YAQ1"/>
<dbReference type="Gene3D" id="3.10.105.10">
    <property type="entry name" value="Dipeptide-binding Protein, Domain 3"/>
    <property type="match status" value="1"/>
</dbReference>
<dbReference type="GO" id="GO:1904680">
    <property type="term" value="F:peptide transmembrane transporter activity"/>
    <property type="evidence" value="ECO:0007669"/>
    <property type="project" value="TreeGrafter"/>
</dbReference>
<dbReference type="GO" id="GO:0042597">
    <property type="term" value="C:periplasmic space"/>
    <property type="evidence" value="ECO:0007669"/>
    <property type="project" value="UniProtKB-ARBA"/>
</dbReference>
<evidence type="ECO:0000259" key="6">
    <source>
        <dbReference type="Pfam" id="PF00496"/>
    </source>
</evidence>
<dbReference type="InterPro" id="IPR000914">
    <property type="entry name" value="SBP_5_dom"/>
</dbReference>
<dbReference type="FunFam" id="3.90.76.10:FF:000001">
    <property type="entry name" value="Oligopeptide ABC transporter substrate-binding protein"/>
    <property type="match status" value="1"/>
</dbReference>
<sequence>MKAKRLLTLLLALAMTTGLVACGGGGGKADQALVISLAEEPATLDPSRCNDAVGDAILINTMEPLIRIEENENGENVPTGAGAERWESNEDGSVWTFYLRDNNWSDGQAVTAQDYVYGIQRILDPQVGSPISFLLSDCIKNANAVTTGEMPVSELGVKALDDKTLEITLEGPTPYFLSLAYSKAMYPARQDIAESLGDTYGADASGLVFNGPFVVTQWTHNSQIMLEKNDSYWDKEHVGLDSITYMIMGDENSRYNSFENGSLEIVTVGQPEWIDRFNQKDDVTFTEYVTPSIRFHFYNTQDPIFQNEKIRKAFTLALDRDDVVDTIYHGTMLASYSWVPQGVASGETIPDYSARGTAPLTTLIEENPDAKALLVEGMEELGLGSDPATLDITFSFGGTTQWLRNYGEYLQAVYKEALGVEIQLEFNEWGTFQSLINSGDYQVGYQVWSIDYNDPMAMLSLFTTGSSAIPTGWSNEEYDALVAEAGREMDDEARLALYQQAENILVHDAGVVCPVVNETVNRFNYNYIQNLPTNYFSSNNGGMKYVSIQQDS</sequence>
<comment type="similarity">
    <text evidence="2">Belongs to the bacterial solute-binding protein 5 family.</text>
</comment>
<evidence type="ECO:0000256" key="1">
    <source>
        <dbReference type="ARBA" id="ARBA00004196"/>
    </source>
</evidence>
<evidence type="ECO:0000256" key="2">
    <source>
        <dbReference type="ARBA" id="ARBA00005695"/>
    </source>
</evidence>
<dbReference type="GO" id="GO:0030313">
    <property type="term" value="C:cell envelope"/>
    <property type="evidence" value="ECO:0007669"/>
    <property type="project" value="UniProtKB-SubCell"/>
</dbReference>
<proteinExistence type="inferred from homology"/>
<dbReference type="EMBL" id="DXDX01000218">
    <property type="protein sequence ID" value="HIY22630.1"/>
    <property type="molecule type" value="Genomic_DNA"/>
</dbReference>
<dbReference type="Proteomes" id="UP000823868">
    <property type="component" value="Unassembled WGS sequence"/>
</dbReference>
<dbReference type="Gene3D" id="3.40.190.10">
    <property type="entry name" value="Periplasmic binding protein-like II"/>
    <property type="match status" value="1"/>
</dbReference>
<dbReference type="GO" id="GO:0043190">
    <property type="term" value="C:ATP-binding cassette (ABC) transporter complex"/>
    <property type="evidence" value="ECO:0007669"/>
    <property type="project" value="InterPro"/>
</dbReference>